<organism evidence="2 3">
    <name type="scientific">Exophiala viscosa</name>
    <dbReference type="NCBI Taxonomy" id="2486360"/>
    <lineage>
        <taxon>Eukaryota</taxon>
        <taxon>Fungi</taxon>
        <taxon>Dikarya</taxon>
        <taxon>Ascomycota</taxon>
        <taxon>Pezizomycotina</taxon>
        <taxon>Eurotiomycetes</taxon>
        <taxon>Chaetothyriomycetidae</taxon>
        <taxon>Chaetothyriales</taxon>
        <taxon>Herpotrichiellaceae</taxon>
        <taxon>Exophiala</taxon>
    </lineage>
</organism>
<proteinExistence type="predicted"/>
<dbReference type="Proteomes" id="UP001203852">
    <property type="component" value="Unassembled WGS sequence"/>
</dbReference>
<accession>A0AAN6E438</accession>
<comment type="caution">
    <text evidence="2">The sequence shown here is derived from an EMBL/GenBank/DDBJ whole genome shotgun (WGS) entry which is preliminary data.</text>
</comment>
<sequence length="214" mass="23231">MDFPNAAYEQQFAGDEPELGMSQAVDGLTPEQIMANLLTREANASSQFPAATSPEAHFQPQSGPVLGGASRNMRSVQQKTDSVPPFQQVGTTALIGKHSAGDITSANEDTERIRKRLASEGNASVMDLLNEALHELGTKRAPIIGIEGAYELVSRTKGLDTFQVARITFEIPLVDRPNNPEASVLKKVDKLQQKITTGLQEKLPLETYRTEADV</sequence>
<evidence type="ECO:0000256" key="1">
    <source>
        <dbReference type="SAM" id="MobiDB-lite"/>
    </source>
</evidence>
<keyword evidence="3" id="KW-1185">Reference proteome</keyword>
<reference evidence="2" key="1">
    <citation type="journal article" date="2022" name="bioRxiv">
        <title>Deciphering the potential niche of two novel black yeast fungi from a biological soil crust based on their genomes, phenotypes, and melanin regulation.</title>
        <authorList>
            <consortium name="DOE Joint Genome Institute"/>
            <person name="Carr E.C."/>
            <person name="Barton Q."/>
            <person name="Grambo S."/>
            <person name="Sullivan M."/>
            <person name="Renfro C.M."/>
            <person name="Kuo A."/>
            <person name="Pangilinan J."/>
            <person name="Lipzen A."/>
            <person name="Keymanesh K."/>
            <person name="Savage E."/>
            <person name="Barry K."/>
            <person name="Grigoriev I.V."/>
            <person name="Riekhof W.R."/>
            <person name="Harris S.S."/>
        </authorList>
    </citation>
    <scope>NUCLEOTIDE SEQUENCE</scope>
    <source>
        <strain evidence="2">JF 03-4F</strain>
    </source>
</reference>
<dbReference type="AlphaFoldDB" id="A0AAN6E438"/>
<feature type="region of interest" description="Disordered" evidence="1">
    <location>
        <begin position="45"/>
        <end position="83"/>
    </location>
</feature>
<gene>
    <name evidence="2" type="ORF">EDD36DRAFT_413496</name>
</gene>
<dbReference type="EMBL" id="MU404350">
    <property type="protein sequence ID" value="KAI1617786.1"/>
    <property type="molecule type" value="Genomic_DNA"/>
</dbReference>
<name>A0AAN6E438_9EURO</name>
<feature type="compositionally biased region" description="Polar residues" evidence="1">
    <location>
        <begin position="72"/>
        <end position="81"/>
    </location>
</feature>
<protein>
    <submittedName>
        <fullName evidence="2">Uncharacterized protein</fullName>
    </submittedName>
</protein>
<evidence type="ECO:0000313" key="2">
    <source>
        <dbReference type="EMBL" id="KAI1617786.1"/>
    </source>
</evidence>
<evidence type="ECO:0000313" key="3">
    <source>
        <dbReference type="Proteomes" id="UP001203852"/>
    </source>
</evidence>